<reference evidence="14" key="1">
    <citation type="journal article" date="2021" name="Mol. Ecol. Resour.">
        <title>Phylogenomic analyses of the genus Drosophila reveals genomic signals of climate adaptation.</title>
        <authorList>
            <person name="Li F."/>
            <person name="Rane R.V."/>
            <person name="Luria V."/>
            <person name="Xiong Z."/>
            <person name="Chen J."/>
            <person name="Li Z."/>
            <person name="Catullo R.A."/>
            <person name="Griffin P.C."/>
            <person name="Schiffer M."/>
            <person name="Pearce S."/>
            <person name="Lee S.F."/>
            <person name="McElroy K."/>
            <person name="Stocker A."/>
            <person name="Shirriffs J."/>
            <person name="Cockerell F."/>
            <person name="Coppin C."/>
            <person name="Sgro C.M."/>
            <person name="Karger A."/>
            <person name="Cain J.W."/>
            <person name="Weber J.A."/>
            <person name="Santpere G."/>
            <person name="Kirschner M.W."/>
            <person name="Hoffmann A.A."/>
            <person name="Oakeshott J.G."/>
            <person name="Zhang G."/>
        </authorList>
    </citation>
    <scope>NUCLEOTIDE SEQUENCE</scope>
    <source>
        <strain evidence="14">BGI-SZ-2011g</strain>
    </source>
</reference>
<dbReference type="PANTHER" id="PTHR21137:SF37">
    <property type="entry name" value="ODORANT RECEPTOR 46A, ISOFORM B-RELATED"/>
    <property type="match status" value="1"/>
</dbReference>
<dbReference type="GO" id="GO:0005549">
    <property type="term" value="F:odorant binding"/>
    <property type="evidence" value="ECO:0007669"/>
    <property type="project" value="InterPro"/>
</dbReference>
<dbReference type="Pfam" id="PF02949">
    <property type="entry name" value="7tm_6"/>
    <property type="match status" value="1"/>
</dbReference>
<sequence length="388" mass="45160">MNQAEYDEITECFYKYQVRYFEILGLWQLRPDATKQQQLLHQLRYWLFFGIVASMLLFFAIRVMANIDQLAVILQVFFIFATEMSCMVKLLSIRLRRRQHAQLRTEMHSSAFRPRSARESLAFKGVAQMAINIRNYYAAMSILAAICLLASQWFVDSSALPLVMYEPCELSSSSCYYSLYSYHVLSLLPTCWLNIAFDSMCQALLDFLRSQLIMLSMRLESLGAAQTPLDDRRIAGELRDCCVYYTRIERLRDMMDDFIKIPVSVQLFCTILVLVSNFYEMSTHAGETAFVLKIVTYQFAMLLQIFMVCYAANEVTHESSLLGHALYKSDWTTWNKENRKMCLLMMLRFDDPLCVRTINHTQSFSLPTFSSIVNCSYSYFALLKRVNS</sequence>
<evidence type="ECO:0000256" key="13">
    <source>
        <dbReference type="RuleBase" id="RU351113"/>
    </source>
</evidence>
<feature type="transmembrane region" description="Helical" evidence="13">
    <location>
        <begin position="45"/>
        <end position="65"/>
    </location>
</feature>
<dbReference type="GO" id="GO:0004984">
    <property type="term" value="F:olfactory receptor activity"/>
    <property type="evidence" value="ECO:0007669"/>
    <property type="project" value="InterPro"/>
</dbReference>
<dbReference type="AlphaFoldDB" id="A0AAD4JZP7"/>
<gene>
    <name evidence="14" type="ORF">KR093_005337</name>
</gene>
<evidence type="ECO:0000256" key="8">
    <source>
        <dbReference type="ARBA" id="ARBA00023170"/>
    </source>
</evidence>
<proteinExistence type="inferred from homology"/>
<feature type="transmembrane region" description="Helical" evidence="13">
    <location>
        <begin position="258"/>
        <end position="279"/>
    </location>
</feature>
<dbReference type="PANTHER" id="PTHR21137">
    <property type="entry name" value="ODORANT RECEPTOR"/>
    <property type="match status" value="1"/>
</dbReference>
<evidence type="ECO:0000313" key="15">
    <source>
        <dbReference type="Proteomes" id="UP001200034"/>
    </source>
</evidence>
<keyword evidence="3 13" id="KW-0716">Sensory transduction</keyword>
<protein>
    <recommendedName>
        <fullName evidence="13">Odorant receptor</fullName>
    </recommendedName>
</protein>
<keyword evidence="8 13" id="KW-0675">Receptor</keyword>
<comment type="similarity">
    <text evidence="11">Belongs to the insect chemoreceptor superfamily. Heteromeric odorant receptor channel (TC 1.A.69) family. Or2a subfamily.</text>
</comment>
<comment type="function">
    <text evidence="10">Odorant receptor which mediates acceptance or avoidance behavior, depending on its substrates. The odorant receptor repertoire encodes a large collection of odor stimuli that vary widely in identity, intensity, and duration. May form a complex with Orco to form odorant-sensing units, providing sensitive and prolonged odorant signaling and calcium permeability.</text>
</comment>
<evidence type="ECO:0000256" key="10">
    <source>
        <dbReference type="ARBA" id="ARBA00037764"/>
    </source>
</evidence>
<evidence type="ECO:0000256" key="6">
    <source>
        <dbReference type="ARBA" id="ARBA00022989"/>
    </source>
</evidence>
<feature type="transmembrane region" description="Helical" evidence="13">
    <location>
        <begin position="71"/>
        <end position="91"/>
    </location>
</feature>
<evidence type="ECO:0000256" key="12">
    <source>
        <dbReference type="ARBA" id="ARBA00038679"/>
    </source>
</evidence>
<feature type="transmembrane region" description="Helical" evidence="13">
    <location>
        <begin position="136"/>
        <end position="155"/>
    </location>
</feature>
<evidence type="ECO:0000256" key="4">
    <source>
        <dbReference type="ARBA" id="ARBA00022692"/>
    </source>
</evidence>
<keyword evidence="5 13" id="KW-0552">Olfaction</keyword>
<evidence type="ECO:0000256" key="5">
    <source>
        <dbReference type="ARBA" id="ARBA00022725"/>
    </source>
</evidence>
<evidence type="ECO:0000256" key="2">
    <source>
        <dbReference type="ARBA" id="ARBA00022475"/>
    </source>
</evidence>
<keyword evidence="6 13" id="KW-1133">Transmembrane helix</keyword>
<dbReference type="GO" id="GO:0005886">
    <property type="term" value="C:plasma membrane"/>
    <property type="evidence" value="ECO:0007669"/>
    <property type="project" value="UniProtKB-SubCell"/>
</dbReference>
<accession>A0AAD4JZP7</accession>
<dbReference type="Proteomes" id="UP001200034">
    <property type="component" value="Unassembled WGS sequence"/>
</dbReference>
<keyword evidence="4 13" id="KW-0812">Transmembrane</keyword>
<evidence type="ECO:0000256" key="9">
    <source>
        <dbReference type="ARBA" id="ARBA00023224"/>
    </source>
</evidence>
<comment type="caution">
    <text evidence="14">The sequence shown here is derived from an EMBL/GenBank/DDBJ whole genome shotgun (WGS) entry which is preliminary data.</text>
</comment>
<dbReference type="GO" id="GO:0007165">
    <property type="term" value="P:signal transduction"/>
    <property type="evidence" value="ECO:0007669"/>
    <property type="project" value="UniProtKB-KW"/>
</dbReference>
<dbReference type="InterPro" id="IPR004117">
    <property type="entry name" value="7tm6_olfct_rcpt"/>
</dbReference>
<dbReference type="EMBL" id="JAJJHW010002585">
    <property type="protein sequence ID" value="KAH8370878.1"/>
    <property type="molecule type" value="Genomic_DNA"/>
</dbReference>
<organism evidence="14 15">
    <name type="scientific">Drosophila rubida</name>
    <dbReference type="NCBI Taxonomy" id="30044"/>
    <lineage>
        <taxon>Eukaryota</taxon>
        <taxon>Metazoa</taxon>
        <taxon>Ecdysozoa</taxon>
        <taxon>Arthropoda</taxon>
        <taxon>Hexapoda</taxon>
        <taxon>Insecta</taxon>
        <taxon>Pterygota</taxon>
        <taxon>Neoptera</taxon>
        <taxon>Endopterygota</taxon>
        <taxon>Diptera</taxon>
        <taxon>Brachycera</taxon>
        <taxon>Muscomorpha</taxon>
        <taxon>Ephydroidea</taxon>
        <taxon>Drosophilidae</taxon>
        <taxon>Drosophila</taxon>
    </lineage>
</organism>
<evidence type="ECO:0000256" key="1">
    <source>
        <dbReference type="ARBA" id="ARBA00004651"/>
    </source>
</evidence>
<name>A0AAD4JZP7_9MUSC</name>
<keyword evidence="2" id="KW-1003">Cell membrane</keyword>
<evidence type="ECO:0000313" key="14">
    <source>
        <dbReference type="EMBL" id="KAH8370878.1"/>
    </source>
</evidence>
<keyword evidence="15" id="KW-1185">Reference proteome</keyword>
<keyword evidence="7 13" id="KW-0472">Membrane</keyword>
<feature type="transmembrane region" description="Helical" evidence="13">
    <location>
        <begin position="291"/>
        <end position="312"/>
    </location>
</feature>
<comment type="subcellular location">
    <subcellularLocation>
        <location evidence="1 13">Cell membrane</location>
        <topology evidence="1 13">Multi-pass membrane protein</topology>
    </subcellularLocation>
</comment>
<evidence type="ECO:0000256" key="11">
    <source>
        <dbReference type="ARBA" id="ARBA00037946"/>
    </source>
</evidence>
<keyword evidence="9 13" id="KW-0807">Transducer</keyword>
<evidence type="ECO:0000256" key="7">
    <source>
        <dbReference type="ARBA" id="ARBA00023136"/>
    </source>
</evidence>
<comment type="caution">
    <text evidence="13">Lacks conserved residue(s) required for the propagation of feature annotation.</text>
</comment>
<comment type="subunit">
    <text evidence="12">Interacts with Orco. Complexes exist early in the endomembrane system in olfactory sensory neurons (OSNs), coupling these complexes to the conserved ciliary trafficking pathway.</text>
</comment>
<evidence type="ECO:0000256" key="3">
    <source>
        <dbReference type="ARBA" id="ARBA00022606"/>
    </source>
</evidence>